<accession>K4CG08</accession>
<dbReference type="EnsemblPlants" id="Solyc07g054660.1.1">
    <property type="protein sequence ID" value="Solyc07g054660.1.1"/>
    <property type="gene ID" value="Solyc07g054660.1"/>
</dbReference>
<name>K4CG08_SOLLC</name>
<sequence length="108" mass="12580">MATASNGWLPLPPQKPVYFLRMRLFTPNKGKRPQLEKITEIPMVNSFAALDNKEEEQVEKDTKKAHDRRSCKSWVESSFGKLKPDTITYEVEVKMLGSMFCKWKRESN</sequence>
<dbReference type="AlphaFoldDB" id="K4CG08"/>
<keyword evidence="2" id="KW-1185">Reference proteome</keyword>
<dbReference type="PaxDb" id="4081-Solyc07g054660.1.1"/>
<evidence type="ECO:0000313" key="2">
    <source>
        <dbReference type="Proteomes" id="UP000004994"/>
    </source>
</evidence>
<dbReference type="Gramene" id="Solyc07g054660.1.1">
    <property type="protein sequence ID" value="Solyc07g054660.1.1"/>
    <property type="gene ID" value="Solyc07g054660.1"/>
</dbReference>
<dbReference type="Proteomes" id="UP000004994">
    <property type="component" value="Chromosome 7"/>
</dbReference>
<organism evidence="1">
    <name type="scientific">Solanum lycopersicum</name>
    <name type="common">Tomato</name>
    <name type="synonym">Lycopersicon esculentum</name>
    <dbReference type="NCBI Taxonomy" id="4081"/>
    <lineage>
        <taxon>Eukaryota</taxon>
        <taxon>Viridiplantae</taxon>
        <taxon>Streptophyta</taxon>
        <taxon>Embryophyta</taxon>
        <taxon>Tracheophyta</taxon>
        <taxon>Spermatophyta</taxon>
        <taxon>Magnoliopsida</taxon>
        <taxon>eudicotyledons</taxon>
        <taxon>Gunneridae</taxon>
        <taxon>Pentapetalae</taxon>
        <taxon>asterids</taxon>
        <taxon>lamiids</taxon>
        <taxon>Solanales</taxon>
        <taxon>Solanaceae</taxon>
        <taxon>Solanoideae</taxon>
        <taxon>Solaneae</taxon>
        <taxon>Solanum</taxon>
        <taxon>Solanum subgen. Lycopersicon</taxon>
    </lineage>
</organism>
<dbReference type="HOGENOM" id="CLU_2201655_0_0_1"/>
<protein>
    <submittedName>
        <fullName evidence="1">Uncharacterized protein</fullName>
    </submittedName>
</protein>
<reference evidence="1" key="2">
    <citation type="submission" date="2015-06" db="UniProtKB">
        <authorList>
            <consortium name="EnsemblPlants"/>
        </authorList>
    </citation>
    <scope>IDENTIFICATION</scope>
    <source>
        <strain evidence="1">cv. Heinz 1706</strain>
    </source>
</reference>
<evidence type="ECO:0000313" key="1">
    <source>
        <dbReference type="EnsemblPlants" id="Solyc07g054660.1.1"/>
    </source>
</evidence>
<dbReference type="InParanoid" id="K4CG08"/>
<proteinExistence type="predicted"/>
<reference evidence="1" key="1">
    <citation type="journal article" date="2012" name="Nature">
        <title>The tomato genome sequence provides insights into fleshy fruit evolution.</title>
        <authorList>
            <consortium name="Tomato Genome Consortium"/>
        </authorList>
    </citation>
    <scope>NUCLEOTIDE SEQUENCE [LARGE SCALE GENOMIC DNA]</scope>
    <source>
        <strain evidence="1">cv. Heinz 1706</strain>
    </source>
</reference>